<dbReference type="AlphaFoldDB" id="A0A6L2L5U8"/>
<feature type="compositionally biased region" description="Polar residues" evidence="1">
    <location>
        <begin position="24"/>
        <end position="42"/>
    </location>
</feature>
<sequence>MSNEWGRSGPTNQASRADEAGSWRASSRECTPLNLNPRSSPLSAEPPLVKMDRNIYRNAKPREDPLIKQRVDQKKDDPKHVPKHVASNDHGHSRKNWTEKEIKTIRANLYKLASRRYEDLASELGFEESVLRDGVAKYFELDEENQSKDAKNVYEKEQRKKLLGKEIEEKKR</sequence>
<protein>
    <submittedName>
        <fullName evidence="2">Uncharacterized protein</fullName>
    </submittedName>
</protein>
<feature type="compositionally biased region" description="Polar residues" evidence="1">
    <location>
        <begin position="1"/>
        <end position="15"/>
    </location>
</feature>
<proteinExistence type="predicted"/>
<organism evidence="2">
    <name type="scientific">Tanacetum cinerariifolium</name>
    <name type="common">Dalmatian daisy</name>
    <name type="synonym">Chrysanthemum cinerariifolium</name>
    <dbReference type="NCBI Taxonomy" id="118510"/>
    <lineage>
        <taxon>Eukaryota</taxon>
        <taxon>Viridiplantae</taxon>
        <taxon>Streptophyta</taxon>
        <taxon>Embryophyta</taxon>
        <taxon>Tracheophyta</taxon>
        <taxon>Spermatophyta</taxon>
        <taxon>Magnoliopsida</taxon>
        <taxon>eudicotyledons</taxon>
        <taxon>Gunneridae</taxon>
        <taxon>Pentapetalae</taxon>
        <taxon>asterids</taxon>
        <taxon>campanulids</taxon>
        <taxon>Asterales</taxon>
        <taxon>Asteraceae</taxon>
        <taxon>Asteroideae</taxon>
        <taxon>Anthemideae</taxon>
        <taxon>Anthemidinae</taxon>
        <taxon>Tanacetum</taxon>
    </lineage>
</organism>
<dbReference type="EMBL" id="BKCJ010003682">
    <property type="protein sequence ID" value="GEU56559.1"/>
    <property type="molecule type" value="Genomic_DNA"/>
</dbReference>
<feature type="compositionally biased region" description="Basic and acidic residues" evidence="1">
    <location>
        <begin position="50"/>
        <end position="98"/>
    </location>
</feature>
<name>A0A6L2L5U8_TANCI</name>
<feature type="region of interest" description="Disordered" evidence="1">
    <location>
        <begin position="1"/>
        <end position="98"/>
    </location>
</feature>
<reference evidence="2" key="1">
    <citation type="journal article" date="2019" name="Sci. Rep.">
        <title>Draft genome of Tanacetum cinerariifolium, the natural source of mosquito coil.</title>
        <authorList>
            <person name="Yamashiro T."/>
            <person name="Shiraishi A."/>
            <person name="Satake H."/>
            <person name="Nakayama K."/>
        </authorList>
    </citation>
    <scope>NUCLEOTIDE SEQUENCE</scope>
</reference>
<accession>A0A6L2L5U8</accession>
<gene>
    <name evidence="2" type="ORF">Tci_028537</name>
</gene>
<evidence type="ECO:0000313" key="2">
    <source>
        <dbReference type="EMBL" id="GEU56559.1"/>
    </source>
</evidence>
<evidence type="ECO:0000256" key="1">
    <source>
        <dbReference type="SAM" id="MobiDB-lite"/>
    </source>
</evidence>
<comment type="caution">
    <text evidence="2">The sequence shown here is derived from an EMBL/GenBank/DDBJ whole genome shotgun (WGS) entry which is preliminary data.</text>
</comment>
<feature type="region of interest" description="Disordered" evidence="1">
    <location>
        <begin position="146"/>
        <end position="172"/>
    </location>
</feature>